<name>A0A556AZS7_9BURK</name>
<comment type="subcellular location">
    <subcellularLocation>
        <location evidence="1">Membrane</location>
        <topology evidence="1">Multi-pass membrane protein</topology>
    </subcellularLocation>
</comment>
<feature type="transmembrane region" description="Helical" evidence="7">
    <location>
        <begin position="266"/>
        <end position="286"/>
    </location>
</feature>
<dbReference type="PANTHER" id="PTHR23511:SF34">
    <property type="entry name" value="SYNAPTIC VESICLE GLYCOPROTEIN 2"/>
    <property type="match status" value="1"/>
</dbReference>
<keyword evidence="4 7" id="KW-0812">Transmembrane</keyword>
<comment type="similarity">
    <text evidence="2">Belongs to the major facilitator superfamily. Sugar transporter (TC 2.A.1.1) family.</text>
</comment>
<evidence type="ECO:0000256" key="1">
    <source>
        <dbReference type="ARBA" id="ARBA00004141"/>
    </source>
</evidence>
<feature type="domain" description="Major facilitator superfamily (MFS) profile" evidence="8">
    <location>
        <begin position="20"/>
        <end position="442"/>
    </location>
</feature>
<feature type="transmembrane region" description="Helical" evidence="7">
    <location>
        <begin position="21"/>
        <end position="44"/>
    </location>
</feature>
<keyword evidence="5 7" id="KW-1133">Transmembrane helix</keyword>
<evidence type="ECO:0000313" key="10">
    <source>
        <dbReference type="Proteomes" id="UP000318405"/>
    </source>
</evidence>
<keyword evidence="6 7" id="KW-0472">Membrane</keyword>
<evidence type="ECO:0000313" key="9">
    <source>
        <dbReference type="EMBL" id="TSH97965.1"/>
    </source>
</evidence>
<feature type="transmembrane region" description="Helical" evidence="7">
    <location>
        <begin position="56"/>
        <end position="74"/>
    </location>
</feature>
<dbReference type="EMBL" id="VLTJ01000007">
    <property type="protein sequence ID" value="TSH97965.1"/>
    <property type="molecule type" value="Genomic_DNA"/>
</dbReference>
<feature type="transmembrane region" description="Helical" evidence="7">
    <location>
        <begin position="173"/>
        <end position="191"/>
    </location>
</feature>
<dbReference type="InterPro" id="IPR020846">
    <property type="entry name" value="MFS_dom"/>
</dbReference>
<dbReference type="CDD" id="cd17316">
    <property type="entry name" value="MFS_SV2_like"/>
    <property type="match status" value="1"/>
</dbReference>
<sequence>MTMISARVERLPFSGFHRKMLLAGGLGYTFDAMDGAVLAFVIPVLRTTWNLSTAELGMMVSAAFVGAIVGAFSAGTLGDLIGRRKVMMSALVLYCLASAASAMVNDWHAFVALRIVAGIGAGAESVIIAPYLSEFVARRYRGIFTGALAGFFSFGFVLAALLGYFIVPTSPDGWRYVILITAAPVVILLWWRRTLPESPRWLESQGRAAEAEATLTVMEASAMQRGAALPALDPEEVASQTPSAERGSPLKNYATLLSRKLRRITLMTWALWMSQAFSYYAFFTWIPSLLVQNGMSLTRSFGFSIVMYVAQIPGYFSAAWLNEVIGRKAVIVSYMLLGGVSAITMGLATGETQIMFAGMALSFFMNGAYAGIYAYTPEVFPTQVRATGTGMASGMSRFGGAIAPLMVGLVYPAAGFAGVFSMTTAVLLFGGLAVLIFGVSTKNRSLEAISAQEMAH</sequence>
<feature type="transmembrane region" description="Helical" evidence="7">
    <location>
        <begin position="420"/>
        <end position="439"/>
    </location>
</feature>
<feature type="transmembrane region" description="Helical" evidence="7">
    <location>
        <begin position="144"/>
        <end position="167"/>
    </location>
</feature>
<keyword evidence="10" id="KW-1185">Reference proteome</keyword>
<dbReference type="Proteomes" id="UP000318405">
    <property type="component" value="Unassembled WGS sequence"/>
</dbReference>
<feature type="transmembrane region" description="Helical" evidence="7">
    <location>
        <begin position="329"/>
        <end position="348"/>
    </location>
</feature>
<dbReference type="InterPro" id="IPR005829">
    <property type="entry name" value="Sugar_transporter_CS"/>
</dbReference>
<dbReference type="Gene3D" id="1.20.1250.20">
    <property type="entry name" value="MFS general substrate transporter like domains"/>
    <property type="match status" value="1"/>
</dbReference>
<evidence type="ECO:0000256" key="5">
    <source>
        <dbReference type="ARBA" id="ARBA00022989"/>
    </source>
</evidence>
<dbReference type="InterPro" id="IPR005828">
    <property type="entry name" value="MFS_sugar_transport-like"/>
</dbReference>
<dbReference type="AlphaFoldDB" id="A0A556AZS7"/>
<feature type="transmembrane region" description="Helical" evidence="7">
    <location>
        <begin position="354"/>
        <end position="375"/>
    </location>
</feature>
<feature type="transmembrane region" description="Helical" evidence="7">
    <location>
        <begin position="395"/>
        <end position="414"/>
    </location>
</feature>
<evidence type="ECO:0000256" key="6">
    <source>
        <dbReference type="ARBA" id="ARBA00023136"/>
    </source>
</evidence>
<dbReference type="Pfam" id="PF00083">
    <property type="entry name" value="Sugar_tr"/>
    <property type="match status" value="1"/>
</dbReference>
<evidence type="ECO:0000259" key="8">
    <source>
        <dbReference type="PROSITE" id="PS50850"/>
    </source>
</evidence>
<dbReference type="GO" id="GO:0016020">
    <property type="term" value="C:membrane"/>
    <property type="evidence" value="ECO:0007669"/>
    <property type="project" value="UniProtKB-SubCell"/>
</dbReference>
<dbReference type="OrthoDB" id="9814026at2"/>
<evidence type="ECO:0000256" key="7">
    <source>
        <dbReference type="SAM" id="Phobius"/>
    </source>
</evidence>
<dbReference type="RefSeq" id="WP_143946847.1">
    <property type="nucleotide sequence ID" value="NZ_BAABMB010000004.1"/>
</dbReference>
<accession>A0A556AZS7</accession>
<protein>
    <submittedName>
        <fullName evidence="9">MFS transporter</fullName>
    </submittedName>
</protein>
<dbReference type="GO" id="GO:0022857">
    <property type="term" value="F:transmembrane transporter activity"/>
    <property type="evidence" value="ECO:0007669"/>
    <property type="project" value="InterPro"/>
</dbReference>
<organism evidence="9 10">
    <name type="scientific">Verticiella sediminum</name>
    <dbReference type="NCBI Taxonomy" id="1247510"/>
    <lineage>
        <taxon>Bacteria</taxon>
        <taxon>Pseudomonadati</taxon>
        <taxon>Pseudomonadota</taxon>
        <taxon>Betaproteobacteria</taxon>
        <taxon>Burkholderiales</taxon>
        <taxon>Alcaligenaceae</taxon>
        <taxon>Verticiella</taxon>
    </lineage>
</organism>
<proteinExistence type="inferred from homology"/>
<dbReference type="PANTHER" id="PTHR23511">
    <property type="entry name" value="SYNAPTIC VESICLE GLYCOPROTEIN 2"/>
    <property type="match status" value="1"/>
</dbReference>
<reference evidence="9 10" key="1">
    <citation type="submission" date="2019-07" db="EMBL/GenBank/DDBJ databases">
        <title>Qingshengfaniella alkalisoli gen. nov., sp. nov., isolated from saline soil.</title>
        <authorList>
            <person name="Xu L."/>
            <person name="Huang X.-X."/>
            <person name="Sun J.-Q."/>
        </authorList>
    </citation>
    <scope>NUCLEOTIDE SEQUENCE [LARGE SCALE GENOMIC DNA]</scope>
    <source>
        <strain evidence="9 10">DSM 27279</strain>
    </source>
</reference>
<dbReference type="SUPFAM" id="SSF103473">
    <property type="entry name" value="MFS general substrate transporter"/>
    <property type="match status" value="1"/>
</dbReference>
<evidence type="ECO:0000256" key="2">
    <source>
        <dbReference type="ARBA" id="ARBA00010992"/>
    </source>
</evidence>
<dbReference type="PROSITE" id="PS50850">
    <property type="entry name" value="MFS"/>
    <property type="match status" value="1"/>
</dbReference>
<dbReference type="InterPro" id="IPR036259">
    <property type="entry name" value="MFS_trans_sf"/>
</dbReference>
<feature type="transmembrane region" description="Helical" evidence="7">
    <location>
        <begin position="86"/>
        <end position="104"/>
    </location>
</feature>
<evidence type="ECO:0000256" key="4">
    <source>
        <dbReference type="ARBA" id="ARBA00022692"/>
    </source>
</evidence>
<gene>
    <name evidence="9" type="ORF">FOZ76_04025</name>
</gene>
<comment type="caution">
    <text evidence="9">The sequence shown here is derived from an EMBL/GenBank/DDBJ whole genome shotgun (WGS) entry which is preliminary data.</text>
</comment>
<feature type="transmembrane region" description="Helical" evidence="7">
    <location>
        <begin position="301"/>
        <end position="322"/>
    </location>
</feature>
<keyword evidence="3" id="KW-0813">Transport</keyword>
<dbReference type="PROSITE" id="PS00217">
    <property type="entry name" value="SUGAR_TRANSPORT_2"/>
    <property type="match status" value="1"/>
</dbReference>
<evidence type="ECO:0000256" key="3">
    <source>
        <dbReference type="ARBA" id="ARBA00022448"/>
    </source>
</evidence>
<feature type="transmembrane region" description="Helical" evidence="7">
    <location>
        <begin position="110"/>
        <end position="132"/>
    </location>
</feature>